<keyword evidence="2" id="KW-1185">Reference proteome</keyword>
<evidence type="ECO:0000313" key="2">
    <source>
        <dbReference type="Proteomes" id="UP001500782"/>
    </source>
</evidence>
<protein>
    <submittedName>
        <fullName evidence="1">Uncharacterized protein</fullName>
    </submittedName>
</protein>
<accession>A0ABN0W7A5</accession>
<dbReference type="RefSeq" id="WP_343798298.1">
    <property type="nucleotide sequence ID" value="NZ_BAAADJ010000018.1"/>
</dbReference>
<dbReference type="Proteomes" id="UP001500782">
    <property type="component" value="Unassembled WGS sequence"/>
</dbReference>
<name>A0ABN0W7A5_9BACI</name>
<sequence>MASGEQIRNGIFSLYTRRFGSVAEIMIQKLLAFKKGLNQFHDLYDPHQALRVEVKFSRGQRKEDSINEENVLQVLENVSDFTSRMFPSTEWHKNKFDCNIQQVKPSEFDLLYYGVFFSDVVVIFKLTPDDLTKAINYSNKQHKGNVGEGQFHLNNKTYEFHLENFFDQKLTYEELGEILKFHSDEESNVKIVHSGK</sequence>
<dbReference type="EMBL" id="BAAADJ010000018">
    <property type="protein sequence ID" value="GAA0327713.1"/>
    <property type="molecule type" value="Genomic_DNA"/>
</dbReference>
<reference evidence="1 2" key="1">
    <citation type="journal article" date="2019" name="Int. J. Syst. Evol. Microbiol.">
        <title>The Global Catalogue of Microorganisms (GCM) 10K type strain sequencing project: providing services to taxonomists for standard genome sequencing and annotation.</title>
        <authorList>
            <consortium name="The Broad Institute Genomics Platform"/>
            <consortium name="The Broad Institute Genome Sequencing Center for Infectious Disease"/>
            <person name="Wu L."/>
            <person name="Ma J."/>
        </authorList>
    </citation>
    <scope>NUCLEOTIDE SEQUENCE [LARGE SCALE GENOMIC DNA]</scope>
    <source>
        <strain evidence="1 2">JCM 9731</strain>
    </source>
</reference>
<evidence type="ECO:0000313" key="1">
    <source>
        <dbReference type="EMBL" id="GAA0327713.1"/>
    </source>
</evidence>
<gene>
    <name evidence="1" type="ORF">GCM10008967_17770</name>
</gene>
<comment type="caution">
    <text evidence="1">The sequence shown here is derived from an EMBL/GenBank/DDBJ whole genome shotgun (WGS) entry which is preliminary data.</text>
</comment>
<proteinExistence type="predicted"/>
<organism evidence="1 2">
    <name type="scientific">Bacillus carboniphilus</name>
    <dbReference type="NCBI Taxonomy" id="86663"/>
    <lineage>
        <taxon>Bacteria</taxon>
        <taxon>Bacillati</taxon>
        <taxon>Bacillota</taxon>
        <taxon>Bacilli</taxon>
        <taxon>Bacillales</taxon>
        <taxon>Bacillaceae</taxon>
        <taxon>Bacillus</taxon>
    </lineage>
</organism>